<dbReference type="PANTHER" id="PTHR43735:SF3">
    <property type="entry name" value="FERROPTOSIS SUPPRESSOR PROTEIN 1"/>
    <property type="match status" value="1"/>
</dbReference>
<organism evidence="6 7">
    <name type="scientific">Dickeya solani D s0432-1</name>
    <dbReference type="NCBI Taxonomy" id="1231725"/>
    <lineage>
        <taxon>Bacteria</taxon>
        <taxon>Pseudomonadati</taxon>
        <taxon>Pseudomonadota</taxon>
        <taxon>Gammaproteobacteria</taxon>
        <taxon>Enterobacterales</taxon>
        <taxon>Pectobacteriaceae</taxon>
        <taxon>Dickeya</taxon>
    </lineage>
</organism>
<keyword evidence="2" id="KW-0285">Flavoprotein</keyword>
<protein>
    <submittedName>
        <fullName evidence="6">Apoptosis-inducing factor like protein B</fullName>
    </submittedName>
</protein>
<dbReference type="GO" id="GO:0004174">
    <property type="term" value="F:electron-transferring-flavoprotein dehydrogenase activity"/>
    <property type="evidence" value="ECO:0007669"/>
    <property type="project" value="TreeGrafter"/>
</dbReference>
<dbReference type="PRINTS" id="PR00469">
    <property type="entry name" value="PNDRDTASEII"/>
</dbReference>
<keyword evidence="3" id="KW-0274">FAD</keyword>
<dbReference type="GO" id="GO:0050660">
    <property type="term" value="F:flavin adenine dinucleotide binding"/>
    <property type="evidence" value="ECO:0007669"/>
    <property type="project" value="TreeGrafter"/>
</dbReference>
<reference evidence="7" key="1">
    <citation type="journal article" date="2013" name="Diversity">
        <title>Genome Sequence of Dickeya solani, a New soft Rot Pathogen of Potato, Suggests its Emergence May Be Related to a Novel Combination of Non-Ribosomal Peptide/Polyketide Synthetase Clusters.</title>
        <authorList>
            <person name="Garlant L."/>
            <person name="Koskinen P."/>
            <person name="Rouhiainen L."/>
            <person name="Laine P."/>
            <person name="Paulin L."/>
            <person name="Auvinen P."/>
            <person name="Holm L."/>
            <person name="Pirhonen M."/>
        </authorList>
    </citation>
    <scope>NUCLEOTIDE SEQUENCE [LARGE SCALE GENOMIC DNA]</scope>
    <source>
        <strain evidence="7">D s0432-1</strain>
    </source>
</reference>
<comment type="similarity">
    <text evidence="1">Belongs to the FAD-dependent oxidoreductase family.</text>
</comment>
<proteinExistence type="inferred from homology"/>
<feature type="domain" description="FAD/NAD(P)-binding" evidence="5">
    <location>
        <begin position="5"/>
        <end position="280"/>
    </location>
</feature>
<dbReference type="AlphaFoldDB" id="A0AAV3K6I9"/>
<dbReference type="InterPro" id="IPR036188">
    <property type="entry name" value="FAD/NAD-bd_sf"/>
</dbReference>
<evidence type="ECO:0000256" key="4">
    <source>
        <dbReference type="ARBA" id="ARBA00023002"/>
    </source>
</evidence>
<dbReference type="Pfam" id="PF07992">
    <property type="entry name" value="Pyr_redox_2"/>
    <property type="match status" value="1"/>
</dbReference>
<evidence type="ECO:0000259" key="5">
    <source>
        <dbReference type="Pfam" id="PF07992"/>
    </source>
</evidence>
<dbReference type="PRINTS" id="PR00368">
    <property type="entry name" value="FADPNR"/>
</dbReference>
<evidence type="ECO:0000256" key="1">
    <source>
        <dbReference type="ARBA" id="ARBA00006442"/>
    </source>
</evidence>
<dbReference type="EMBL" id="AMWE01000004">
    <property type="protein sequence ID" value="ERO56345.1"/>
    <property type="molecule type" value="Genomic_DNA"/>
</dbReference>
<dbReference type="GeneID" id="43517403"/>
<name>A0AAV3K6I9_9GAMM</name>
<dbReference type="InterPro" id="IPR023753">
    <property type="entry name" value="FAD/NAD-binding_dom"/>
</dbReference>
<dbReference type="SUPFAM" id="SSF51905">
    <property type="entry name" value="FAD/NAD(P)-binding domain"/>
    <property type="match status" value="1"/>
</dbReference>
<evidence type="ECO:0000313" key="7">
    <source>
        <dbReference type="Proteomes" id="UP000017142"/>
    </source>
</evidence>
<comment type="caution">
    <text evidence="6">The sequence shown here is derived from an EMBL/GenBank/DDBJ whole genome shotgun (WGS) entry which is preliminary data.</text>
</comment>
<dbReference type="PANTHER" id="PTHR43735">
    <property type="entry name" value="APOPTOSIS-INDUCING FACTOR 1"/>
    <property type="match status" value="1"/>
</dbReference>
<accession>A0AAV3K6I9</accession>
<keyword evidence="4" id="KW-0560">Oxidoreductase</keyword>
<evidence type="ECO:0000313" key="6">
    <source>
        <dbReference type="EMBL" id="ERO56345.1"/>
    </source>
</evidence>
<dbReference type="Gene3D" id="3.50.50.100">
    <property type="match status" value="1"/>
</dbReference>
<gene>
    <name evidence="6" type="ORF">A544_2893</name>
</gene>
<dbReference type="Proteomes" id="UP000017142">
    <property type="component" value="Unassembled WGS sequence"/>
</dbReference>
<evidence type="ECO:0000256" key="3">
    <source>
        <dbReference type="ARBA" id="ARBA00022827"/>
    </source>
</evidence>
<evidence type="ECO:0000256" key="2">
    <source>
        <dbReference type="ARBA" id="ARBA00022630"/>
    </source>
</evidence>
<sequence>MQKKSVLVIGGGAAGHQIAYQLRDAANVTLVDPKTYWEVPMAVPRLLVDPDGLAARIPYDSFLGMAQHIQGKVVMLTDHSARVALADGREDTVPFDYAVIATGSAYIDPLIKAQAPLGVGRAAEIKSMNKRLREASAVVVAGGGPVGIEIAAELCEAFPGLAIALVHSGKSILNNAPDKFPRWAEKDLRAKGVKFALDDRVVSPAPGEQPQDGKVITQSGLVLAADAVIWAAGAKPVTDFVARSWPDAVQHDGLITVDHYLRVKGHETVFAAGDITHLPENRLAIVAGLHAKSIVTNIRALIAAKPSSQIRLKPYKPANPGKGMGKIMIVTLGRNDGLTSLPFGQFRAPFLARKIKSRDMLVGLSRKAVGL</sequence>
<dbReference type="RefSeq" id="WP_022634291.1">
    <property type="nucleotide sequence ID" value="NZ_AMWE01000004.1"/>
</dbReference>
<dbReference type="GO" id="GO:0005737">
    <property type="term" value="C:cytoplasm"/>
    <property type="evidence" value="ECO:0007669"/>
    <property type="project" value="TreeGrafter"/>
</dbReference>